<evidence type="ECO:0000256" key="7">
    <source>
        <dbReference type="SAM" id="Phobius"/>
    </source>
</evidence>
<evidence type="ECO:0000256" key="5">
    <source>
        <dbReference type="ARBA" id="ARBA00023136"/>
    </source>
</evidence>
<sequence>MTGMIAFIKGIFSSNVSTTIFFIEVIMFSLDIVFYRIVYRCLKDIDKNIDEKSFHGVEDLIKGYSDMVKESDYINTQSYIEAYFSNYKYMSTNRIFNKLDIPIINIIRIVHMTISAFIVMGVLGTFTGLTISLNSLRTGTFTVDNISPILSGMGVAFYASIVGIVFSLILTFITRIFDTEQLLMNIMAKLENYMDNKIRKYNSRELFQRIEVAVEKLGTSNSETINEFSRVSNETMNKSLDAIERVYEFVQKFSDFPEEFEKSIKYMTSFNKSLKESVDGFDLIFKGFNKLMGTFNKSMNSLDRKFDILDSCVKDINTGQKKVEKSYKDIYDKLDKLTDNFYSSLDDLGHNQKSFLEEMKNFHENMKEKYIDMIREYTNQTDKLGIYINHISENSKFFTIHLDNIQNHQQQIINSFHTMKKYTDEFKIYMKAYNEQKSEIFAQIYRDMKEYQSRHENILNNIVDKMEYFNKDYKK</sequence>
<dbReference type="Proteomes" id="UP001623660">
    <property type="component" value="Unassembled WGS sequence"/>
</dbReference>
<feature type="domain" description="MotA/TolQ/ExbB proton channel" evidence="8">
    <location>
        <begin position="108"/>
        <end position="179"/>
    </location>
</feature>
<evidence type="ECO:0000256" key="3">
    <source>
        <dbReference type="ARBA" id="ARBA00022692"/>
    </source>
</evidence>
<keyword evidence="4 7" id="KW-1133">Transmembrane helix</keyword>
<organism evidence="9 10">
    <name type="scientific">Candidatus Clostridium eludens</name>
    <dbReference type="NCBI Taxonomy" id="3381663"/>
    <lineage>
        <taxon>Bacteria</taxon>
        <taxon>Bacillati</taxon>
        <taxon>Bacillota</taxon>
        <taxon>Clostridia</taxon>
        <taxon>Eubacteriales</taxon>
        <taxon>Clostridiaceae</taxon>
        <taxon>Clostridium</taxon>
    </lineage>
</organism>
<feature type="transmembrane region" description="Helical" evidence="7">
    <location>
        <begin position="20"/>
        <end position="38"/>
    </location>
</feature>
<feature type="transmembrane region" description="Helical" evidence="7">
    <location>
        <begin position="114"/>
        <end position="135"/>
    </location>
</feature>
<keyword evidence="2" id="KW-1003">Cell membrane</keyword>
<name>A0ABW8SEB4_9CLOT</name>
<keyword evidence="5 7" id="KW-0472">Membrane</keyword>
<evidence type="ECO:0000313" key="9">
    <source>
        <dbReference type="EMBL" id="MFL0194057.1"/>
    </source>
</evidence>
<comment type="subcellular location">
    <subcellularLocation>
        <location evidence="1">Cell membrane</location>
        <topology evidence="1">Multi-pass membrane protein</topology>
    </subcellularLocation>
    <subcellularLocation>
        <location evidence="6">Membrane</location>
        <topology evidence="6">Multi-pass membrane protein</topology>
    </subcellularLocation>
</comment>
<dbReference type="RefSeq" id="WP_406790180.1">
    <property type="nucleotide sequence ID" value="NZ_JBJHZX010000001.1"/>
</dbReference>
<protein>
    <submittedName>
        <fullName evidence="9">MotA/TolQ/ExbB proton channel family protein</fullName>
    </submittedName>
</protein>
<keyword evidence="10" id="KW-1185">Reference proteome</keyword>
<comment type="caution">
    <text evidence="9">The sequence shown here is derived from an EMBL/GenBank/DDBJ whole genome shotgun (WGS) entry which is preliminary data.</text>
</comment>
<dbReference type="SUPFAM" id="SSF58104">
    <property type="entry name" value="Methyl-accepting chemotaxis protein (MCP) signaling domain"/>
    <property type="match status" value="1"/>
</dbReference>
<gene>
    <name evidence="9" type="ORF">ACJDU8_00410</name>
</gene>
<dbReference type="Pfam" id="PF01618">
    <property type="entry name" value="MotA_ExbB"/>
    <property type="match status" value="1"/>
</dbReference>
<dbReference type="EMBL" id="JBJHZX010000001">
    <property type="protein sequence ID" value="MFL0194057.1"/>
    <property type="molecule type" value="Genomic_DNA"/>
</dbReference>
<proteinExistence type="inferred from homology"/>
<evidence type="ECO:0000259" key="8">
    <source>
        <dbReference type="Pfam" id="PF01618"/>
    </source>
</evidence>
<comment type="similarity">
    <text evidence="6">Belongs to the exbB/tolQ family.</text>
</comment>
<reference evidence="9 10" key="1">
    <citation type="submission" date="2024-11" db="EMBL/GenBank/DDBJ databases">
        <authorList>
            <person name="Heng Y.C."/>
            <person name="Lim A.C.H."/>
            <person name="Lee J.K.Y."/>
            <person name="Kittelmann S."/>
        </authorList>
    </citation>
    <scope>NUCLEOTIDE SEQUENCE [LARGE SCALE GENOMIC DNA]</scope>
    <source>
        <strain evidence="9 10">WILCCON 0269</strain>
    </source>
</reference>
<dbReference type="InterPro" id="IPR002898">
    <property type="entry name" value="MotA_ExbB_proton_chnl"/>
</dbReference>
<feature type="transmembrane region" description="Helical" evidence="7">
    <location>
        <begin position="155"/>
        <end position="177"/>
    </location>
</feature>
<keyword evidence="3 7" id="KW-0812">Transmembrane</keyword>
<evidence type="ECO:0000256" key="1">
    <source>
        <dbReference type="ARBA" id="ARBA00004651"/>
    </source>
</evidence>
<evidence type="ECO:0000256" key="2">
    <source>
        <dbReference type="ARBA" id="ARBA00022475"/>
    </source>
</evidence>
<evidence type="ECO:0000313" key="10">
    <source>
        <dbReference type="Proteomes" id="UP001623660"/>
    </source>
</evidence>
<evidence type="ECO:0000256" key="4">
    <source>
        <dbReference type="ARBA" id="ARBA00022989"/>
    </source>
</evidence>
<accession>A0ABW8SEB4</accession>
<keyword evidence="6" id="KW-0653">Protein transport</keyword>
<keyword evidence="6" id="KW-0813">Transport</keyword>
<evidence type="ECO:0000256" key="6">
    <source>
        <dbReference type="RuleBase" id="RU004057"/>
    </source>
</evidence>